<keyword evidence="4" id="KW-1015">Disulfide bond</keyword>
<evidence type="ECO:0000259" key="7">
    <source>
        <dbReference type="Pfam" id="PF00135"/>
    </source>
</evidence>
<dbReference type="InterPro" id="IPR019826">
    <property type="entry name" value="Carboxylesterase_B_AS"/>
</dbReference>
<evidence type="ECO:0000313" key="9">
    <source>
        <dbReference type="RefSeq" id="XP_026747478.1"/>
    </source>
</evidence>
<keyword evidence="6" id="KW-0732">Signal</keyword>
<dbReference type="InterPro" id="IPR050309">
    <property type="entry name" value="Type-B_Carboxylest/Lipase"/>
</dbReference>
<gene>
    <name evidence="9" type="primary">LOC113508563</name>
</gene>
<name>A0A7E5X2Q0_TRINI</name>
<dbReference type="EC" id="3.1.1.-" evidence="6"/>
<dbReference type="AlphaFoldDB" id="A0A7E5X2Q0"/>
<keyword evidence="3 6" id="KW-0378">Hydrolase</keyword>
<dbReference type="InParanoid" id="A0A7E5X2Q0"/>
<evidence type="ECO:0000256" key="6">
    <source>
        <dbReference type="RuleBase" id="RU361235"/>
    </source>
</evidence>
<dbReference type="GO" id="GO:0052689">
    <property type="term" value="F:carboxylic ester hydrolase activity"/>
    <property type="evidence" value="ECO:0007669"/>
    <property type="project" value="UniProtKB-KW"/>
</dbReference>
<dbReference type="Gene3D" id="3.40.50.1820">
    <property type="entry name" value="alpha/beta hydrolase"/>
    <property type="match status" value="1"/>
</dbReference>
<dbReference type="PROSITE" id="PS00941">
    <property type="entry name" value="CARBOXYLESTERASE_B_2"/>
    <property type="match status" value="1"/>
</dbReference>
<evidence type="ECO:0000313" key="8">
    <source>
        <dbReference type="Proteomes" id="UP000322000"/>
    </source>
</evidence>
<dbReference type="InterPro" id="IPR029058">
    <property type="entry name" value="AB_hydrolase_fold"/>
</dbReference>
<dbReference type="InterPro" id="IPR002018">
    <property type="entry name" value="CarbesteraseB"/>
</dbReference>
<comment type="similarity">
    <text evidence="1 6">Belongs to the type-B carboxylesterase/lipase family.</text>
</comment>
<dbReference type="PANTHER" id="PTHR11559">
    <property type="entry name" value="CARBOXYLESTERASE"/>
    <property type="match status" value="1"/>
</dbReference>
<evidence type="ECO:0000256" key="5">
    <source>
        <dbReference type="ARBA" id="ARBA00023180"/>
    </source>
</evidence>
<proteinExistence type="inferred from homology"/>
<dbReference type="InterPro" id="IPR019819">
    <property type="entry name" value="Carboxylesterase_B_CS"/>
</dbReference>
<sequence>MNILNCNYITLLFVIKIVASNGIEVKLKNGKLRGEMLELVTGEGDYYSFKGIPYAQPPTGPLRFKAPQPVKKWKGVRNATQHGSVCPQVEVLSNILIPGNEDCLFINVYSPNIKPKTLLPVIVFIHGGGYRSGSGNDSSFGPDFLIRKNMVVVTFNYRLDALGFLTLGTEDVPGNAGLKDQVLALKWVQNNIHVFGGDRHSVTIMGQSAGSACVALHVSSPMSKGLFQRAIALSGAPISDWALPLQPERRAFVLGKQLGFDTQDPEQLLNFLQNVTSDKLVNTAPYVLSFEEYSNNILRMYPFVPVVEKYVGKNSFLTYDIARKVDHMNKADILFGHTNQETATAVGSFVSLFIPNHNKYPELFVPRRLFANLGQDHILSLADEVRKYYFGNKTVDINSIAEFVNYSNYVVFVYDVINYFTKLPVVKNTVRYSYQFSSVSSRNVNSQAAIQYGIHGAGHFDELEYLFDRKSMKLISDKDSEEFRLIDQITTLFTNFAKYGNPTPDSSFGFTWPEYDMKTRQYVDIGSNLTVLSVNNDDNVRFWDNFYEKANSLLIRNCN</sequence>
<protein>
    <recommendedName>
        <fullName evidence="6">Carboxylic ester hydrolase</fullName>
        <ecNumber evidence="6">3.1.1.-</ecNumber>
    </recommendedName>
</protein>
<evidence type="ECO:0000256" key="2">
    <source>
        <dbReference type="ARBA" id="ARBA00022487"/>
    </source>
</evidence>
<keyword evidence="2" id="KW-0719">Serine esterase</keyword>
<evidence type="ECO:0000256" key="3">
    <source>
        <dbReference type="ARBA" id="ARBA00022801"/>
    </source>
</evidence>
<evidence type="ECO:0000256" key="4">
    <source>
        <dbReference type="ARBA" id="ARBA00023157"/>
    </source>
</evidence>
<dbReference type="RefSeq" id="XP_026747478.1">
    <property type="nucleotide sequence ID" value="XM_026891677.1"/>
</dbReference>
<dbReference type="PROSITE" id="PS00122">
    <property type="entry name" value="CARBOXYLESTERASE_B_1"/>
    <property type="match status" value="1"/>
</dbReference>
<accession>A0A7E5X2Q0</accession>
<feature type="chain" id="PRO_5029036693" description="Carboxylic ester hydrolase" evidence="6">
    <location>
        <begin position="21"/>
        <end position="559"/>
    </location>
</feature>
<keyword evidence="8" id="KW-1185">Reference proteome</keyword>
<organism evidence="8 9">
    <name type="scientific">Trichoplusia ni</name>
    <name type="common">Cabbage looper</name>
    <dbReference type="NCBI Taxonomy" id="7111"/>
    <lineage>
        <taxon>Eukaryota</taxon>
        <taxon>Metazoa</taxon>
        <taxon>Ecdysozoa</taxon>
        <taxon>Arthropoda</taxon>
        <taxon>Hexapoda</taxon>
        <taxon>Insecta</taxon>
        <taxon>Pterygota</taxon>
        <taxon>Neoptera</taxon>
        <taxon>Endopterygota</taxon>
        <taxon>Lepidoptera</taxon>
        <taxon>Glossata</taxon>
        <taxon>Ditrysia</taxon>
        <taxon>Noctuoidea</taxon>
        <taxon>Noctuidae</taxon>
        <taxon>Plusiinae</taxon>
        <taxon>Trichoplusia</taxon>
    </lineage>
</organism>
<dbReference type="Proteomes" id="UP000322000">
    <property type="component" value="Chromosome 2"/>
</dbReference>
<dbReference type="GeneID" id="113508563"/>
<dbReference type="Pfam" id="PF00135">
    <property type="entry name" value="COesterase"/>
    <property type="match status" value="1"/>
</dbReference>
<dbReference type="KEGG" id="tnl:113508563"/>
<reference evidence="9" key="1">
    <citation type="submission" date="2025-08" db="UniProtKB">
        <authorList>
            <consortium name="RefSeq"/>
        </authorList>
    </citation>
    <scope>IDENTIFICATION</scope>
</reference>
<evidence type="ECO:0000256" key="1">
    <source>
        <dbReference type="ARBA" id="ARBA00005964"/>
    </source>
</evidence>
<keyword evidence="5" id="KW-0325">Glycoprotein</keyword>
<feature type="signal peptide" evidence="6">
    <location>
        <begin position="1"/>
        <end position="20"/>
    </location>
</feature>
<dbReference type="FunCoup" id="A0A7E5X2Q0">
    <property type="interactions" value="66"/>
</dbReference>
<dbReference type="OrthoDB" id="19653at2759"/>
<dbReference type="SUPFAM" id="SSF53474">
    <property type="entry name" value="alpha/beta-Hydrolases"/>
    <property type="match status" value="1"/>
</dbReference>
<feature type="domain" description="Carboxylesterase type B" evidence="7">
    <location>
        <begin position="24"/>
        <end position="543"/>
    </location>
</feature>